<dbReference type="Proteomes" id="UP000053342">
    <property type="component" value="Unassembled WGS sequence"/>
</dbReference>
<name>A0A0D2DKX7_9EURO</name>
<feature type="compositionally biased region" description="Acidic residues" evidence="1">
    <location>
        <begin position="349"/>
        <end position="358"/>
    </location>
</feature>
<feature type="compositionally biased region" description="Low complexity" evidence="1">
    <location>
        <begin position="299"/>
        <end position="308"/>
    </location>
</feature>
<evidence type="ECO:0000256" key="1">
    <source>
        <dbReference type="SAM" id="MobiDB-lite"/>
    </source>
</evidence>
<evidence type="ECO:0000313" key="3">
    <source>
        <dbReference type="Proteomes" id="UP000053342"/>
    </source>
</evidence>
<dbReference type="HOGENOM" id="CLU_549855_0_0_1"/>
<feature type="compositionally biased region" description="Polar residues" evidence="1">
    <location>
        <begin position="309"/>
        <end position="323"/>
    </location>
</feature>
<feature type="compositionally biased region" description="Low complexity" evidence="1">
    <location>
        <begin position="436"/>
        <end position="449"/>
    </location>
</feature>
<dbReference type="STRING" id="215243.A0A0D2DKX7"/>
<accession>A0A0D2DKX7</accession>
<gene>
    <name evidence="2" type="ORF">PV06_04183</name>
</gene>
<feature type="compositionally biased region" description="Low complexity" evidence="1">
    <location>
        <begin position="401"/>
        <end position="414"/>
    </location>
</feature>
<dbReference type="GeneID" id="27356257"/>
<organism evidence="2 3">
    <name type="scientific">Exophiala oligosperma</name>
    <dbReference type="NCBI Taxonomy" id="215243"/>
    <lineage>
        <taxon>Eukaryota</taxon>
        <taxon>Fungi</taxon>
        <taxon>Dikarya</taxon>
        <taxon>Ascomycota</taxon>
        <taxon>Pezizomycotina</taxon>
        <taxon>Eurotiomycetes</taxon>
        <taxon>Chaetothyriomycetidae</taxon>
        <taxon>Chaetothyriales</taxon>
        <taxon>Herpotrichiellaceae</taxon>
        <taxon>Exophiala</taxon>
    </lineage>
</organism>
<dbReference type="VEuPathDB" id="FungiDB:PV06_04183"/>
<dbReference type="AlphaFoldDB" id="A0A0D2DKX7"/>
<feature type="region of interest" description="Disordered" evidence="1">
    <location>
        <begin position="341"/>
        <end position="496"/>
    </location>
</feature>
<proteinExistence type="predicted"/>
<protein>
    <recommendedName>
        <fullName evidence="4">C2H2-type domain-containing protein</fullName>
    </recommendedName>
</protein>
<feature type="compositionally biased region" description="Basic and acidic residues" evidence="1">
    <location>
        <begin position="383"/>
        <end position="392"/>
    </location>
</feature>
<keyword evidence="3" id="KW-1185">Reference proteome</keyword>
<dbReference type="RefSeq" id="XP_016263251.1">
    <property type="nucleotide sequence ID" value="XM_016405045.1"/>
</dbReference>
<sequence length="496" mass="55292">MADVENNAWTNEIFWQDGAYQHEQSPIYSYSAQGVRTSLAAAQPYQFCVAGGFASTQSLSNTPRYVSDNTLIQRLHMQEYEHELQYTTAGANHGYRERSGSGTTHSYARIKSATSSPGLAHYQIAADTHHVGTFLSQGESFGETSVAHNDSDFSTFEYTEEETHEDAGHDPDAEEGGSVSKTSGSKERLPCTHAECLGDNGEPKRFFSRKADVTRHYKSRHEVSRLDCPWPKCTRKGVQGFARSDHLTEHRRGYHQERIPKRIVGNSSERQDETTPTSNAGLNIVVQPMSTGVVSASASASLSPSFESTPTTSVAEMSDGNSGQLQTYYQDRDIAGCTSTAARKREASDESFDADQESNAEPTRIGDAPKRRRVSRLSVTAHTNKDMTRWESELSSTDRGSYYQTSQQPQQQTQPRPPSHGHGHSHGQNESMMYGPQPQTQSQTQSQTQHRSGSDMSTSLSSFYLQSHEIERYSQTPRMPPQYFQDQHRSIRNQFG</sequence>
<evidence type="ECO:0000313" key="2">
    <source>
        <dbReference type="EMBL" id="KIW43035.1"/>
    </source>
</evidence>
<feature type="region of interest" description="Disordered" evidence="1">
    <location>
        <begin position="159"/>
        <end position="187"/>
    </location>
</feature>
<feature type="region of interest" description="Disordered" evidence="1">
    <location>
        <begin position="299"/>
        <end position="323"/>
    </location>
</feature>
<dbReference type="EMBL" id="KN847335">
    <property type="protein sequence ID" value="KIW43035.1"/>
    <property type="molecule type" value="Genomic_DNA"/>
</dbReference>
<dbReference type="OrthoDB" id="2687452at2759"/>
<evidence type="ECO:0008006" key="4">
    <source>
        <dbReference type="Google" id="ProtNLM"/>
    </source>
</evidence>
<feature type="compositionally biased region" description="Polar residues" evidence="1">
    <location>
        <begin position="450"/>
        <end position="465"/>
    </location>
</feature>
<reference evidence="2 3" key="1">
    <citation type="submission" date="2015-01" db="EMBL/GenBank/DDBJ databases">
        <title>The Genome Sequence of Exophiala oligosperma CBS72588.</title>
        <authorList>
            <consortium name="The Broad Institute Genomics Platform"/>
            <person name="Cuomo C."/>
            <person name="de Hoog S."/>
            <person name="Gorbushina A."/>
            <person name="Stielow B."/>
            <person name="Teixiera M."/>
            <person name="Abouelleil A."/>
            <person name="Chapman S.B."/>
            <person name="Priest M."/>
            <person name="Young S.K."/>
            <person name="Wortman J."/>
            <person name="Nusbaum C."/>
            <person name="Birren B."/>
        </authorList>
    </citation>
    <scope>NUCLEOTIDE SEQUENCE [LARGE SCALE GENOMIC DNA]</scope>
    <source>
        <strain evidence="2 3">CBS 72588</strain>
    </source>
</reference>